<dbReference type="Proteomes" id="UP000038045">
    <property type="component" value="Unplaced"/>
</dbReference>
<protein>
    <submittedName>
        <fullName evidence="4">Uncharacterized protein</fullName>
    </submittedName>
</protein>
<keyword evidence="2" id="KW-0472">Membrane</keyword>
<sequence>MSLRKSNDILEMCSIDEEDTASSKNFDTLTVTSTEINFTPKIGKFGAPRCVCLSSVAALVAFCFGMILFTTGTCILIFWDQEPTIHPLGYTLIGIGGILFTMGSCMWLSEFVCGDCFGKIYTRMKEAPLKNAIKRREKVLASRMSQNSQTRIINSRCGSRLSVNSLASTSTISQDPNGGNGKNVNNSKNDDKKNKNTLS</sequence>
<proteinExistence type="predicted"/>
<evidence type="ECO:0000256" key="2">
    <source>
        <dbReference type="SAM" id="Phobius"/>
    </source>
</evidence>
<dbReference type="AlphaFoldDB" id="A0A0N5A7E5"/>
<reference evidence="4" key="1">
    <citation type="submission" date="2017-02" db="UniProtKB">
        <authorList>
            <consortium name="WormBaseParasite"/>
        </authorList>
    </citation>
    <scope>IDENTIFICATION</scope>
</reference>
<keyword evidence="2" id="KW-1133">Transmembrane helix</keyword>
<organism evidence="3 4">
    <name type="scientific">Parastrongyloides trichosuri</name>
    <name type="common">Possum-specific nematode worm</name>
    <dbReference type="NCBI Taxonomy" id="131310"/>
    <lineage>
        <taxon>Eukaryota</taxon>
        <taxon>Metazoa</taxon>
        <taxon>Ecdysozoa</taxon>
        <taxon>Nematoda</taxon>
        <taxon>Chromadorea</taxon>
        <taxon>Rhabditida</taxon>
        <taxon>Tylenchina</taxon>
        <taxon>Panagrolaimomorpha</taxon>
        <taxon>Strongyloidoidea</taxon>
        <taxon>Strongyloididae</taxon>
        <taxon>Parastrongyloides</taxon>
    </lineage>
</organism>
<keyword evidence="3" id="KW-1185">Reference proteome</keyword>
<keyword evidence="2" id="KW-0812">Transmembrane</keyword>
<evidence type="ECO:0000313" key="4">
    <source>
        <dbReference type="WBParaSite" id="PTRK_0001792600.1"/>
    </source>
</evidence>
<dbReference type="WBParaSite" id="PTRK_0001792600.1">
    <property type="protein sequence ID" value="PTRK_0001792600.1"/>
    <property type="gene ID" value="PTRK_0001792600"/>
</dbReference>
<evidence type="ECO:0000313" key="3">
    <source>
        <dbReference type="Proteomes" id="UP000038045"/>
    </source>
</evidence>
<feature type="region of interest" description="Disordered" evidence="1">
    <location>
        <begin position="169"/>
        <end position="199"/>
    </location>
</feature>
<feature type="transmembrane region" description="Helical" evidence="2">
    <location>
        <begin position="51"/>
        <end position="79"/>
    </location>
</feature>
<feature type="compositionally biased region" description="Basic and acidic residues" evidence="1">
    <location>
        <begin position="188"/>
        <end position="199"/>
    </location>
</feature>
<accession>A0A0N5A7E5</accession>
<feature type="transmembrane region" description="Helical" evidence="2">
    <location>
        <begin position="91"/>
        <end position="113"/>
    </location>
</feature>
<evidence type="ECO:0000256" key="1">
    <source>
        <dbReference type="SAM" id="MobiDB-lite"/>
    </source>
</evidence>
<name>A0A0N5A7E5_PARTI</name>